<dbReference type="InterPro" id="IPR033764">
    <property type="entry name" value="Sdr_B"/>
</dbReference>
<dbReference type="NCBIfam" id="TIGR01451">
    <property type="entry name" value="B_ant_repeat"/>
    <property type="match status" value="1"/>
</dbReference>
<feature type="compositionally biased region" description="Polar residues" evidence="4">
    <location>
        <begin position="1376"/>
        <end position="1387"/>
    </location>
</feature>
<evidence type="ECO:0000259" key="5">
    <source>
        <dbReference type="PROSITE" id="PS50853"/>
    </source>
</evidence>
<dbReference type="PROSITE" id="PS50853">
    <property type="entry name" value="FN3"/>
    <property type="match status" value="2"/>
</dbReference>
<feature type="domain" description="Fibronectin type-III" evidence="5">
    <location>
        <begin position="1207"/>
        <end position="1296"/>
    </location>
</feature>
<organism evidence="7 8">
    <name type="scientific">Paenibacillus rigui</name>
    <dbReference type="NCBI Taxonomy" id="554312"/>
    <lineage>
        <taxon>Bacteria</taxon>
        <taxon>Bacillati</taxon>
        <taxon>Bacillota</taxon>
        <taxon>Bacilli</taxon>
        <taxon>Bacillales</taxon>
        <taxon>Paenibacillaceae</taxon>
        <taxon>Paenibacillus</taxon>
    </lineage>
</organism>
<dbReference type="SUPFAM" id="SSF117074">
    <property type="entry name" value="Hypothetical protein PA1324"/>
    <property type="match status" value="2"/>
</dbReference>
<dbReference type="InterPro" id="IPR001434">
    <property type="entry name" value="OmcB-like_DUF11"/>
</dbReference>
<evidence type="ECO:0000256" key="4">
    <source>
        <dbReference type="SAM" id="MobiDB-lite"/>
    </source>
</evidence>
<evidence type="ECO:0000259" key="6">
    <source>
        <dbReference type="PROSITE" id="PS51272"/>
    </source>
</evidence>
<feature type="domain" description="SLH" evidence="6">
    <location>
        <begin position="1448"/>
        <end position="1511"/>
    </location>
</feature>
<protein>
    <submittedName>
        <fullName evidence="7">Uncharacterized protein</fullName>
    </submittedName>
</protein>
<dbReference type="PROSITE" id="PS51272">
    <property type="entry name" value="SLH"/>
    <property type="match status" value="2"/>
</dbReference>
<evidence type="ECO:0000256" key="1">
    <source>
        <dbReference type="ARBA" id="ARBA00004613"/>
    </source>
</evidence>
<dbReference type="InterPro" id="IPR003961">
    <property type="entry name" value="FN3_dom"/>
</dbReference>
<dbReference type="InterPro" id="IPR051465">
    <property type="entry name" value="Cell_Envelope_Struct_Comp"/>
</dbReference>
<dbReference type="InterPro" id="IPR036116">
    <property type="entry name" value="FN3_sf"/>
</dbReference>
<reference evidence="7 8" key="1">
    <citation type="submission" date="2017-07" db="EMBL/GenBank/DDBJ databases">
        <title>Genome sequencing and assembly of Paenibacillus rigui.</title>
        <authorList>
            <person name="Mayilraj S."/>
        </authorList>
    </citation>
    <scope>NUCLEOTIDE SEQUENCE [LARGE SCALE GENOMIC DNA]</scope>
    <source>
        <strain evidence="7 8">JCM 16352</strain>
    </source>
</reference>
<dbReference type="CDD" id="cd00063">
    <property type="entry name" value="FN3"/>
    <property type="match status" value="1"/>
</dbReference>
<dbReference type="PANTHER" id="PTHR43308">
    <property type="entry name" value="OUTER MEMBRANE PROTEIN ALPHA-RELATED"/>
    <property type="match status" value="1"/>
</dbReference>
<dbReference type="InterPro" id="IPR001119">
    <property type="entry name" value="SLH_dom"/>
</dbReference>
<dbReference type="Gene3D" id="2.60.40.740">
    <property type="match status" value="1"/>
</dbReference>
<dbReference type="Proteomes" id="UP000215509">
    <property type="component" value="Unassembled WGS sequence"/>
</dbReference>
<dbReference type="InterPro" id="IPR047589">
    <property type="entry name" value="DUF11_rpt"/>
</dbReference>
<evidence type="ECO:0000256" key="3">
    <source>
        <dbReference type="ARBA" id="ARBA00022729"/>
    </source>
</evidence>
<feature type="domain" description="Fibronectin type-III" evidence="5">
    <location>
        <begin position="1297"/>
        <end position="1388"/>
    </location>
</feature>
<comment type="caution">
    <text evidence="7">The sequence shown here is derived from an EMBL/GenBank/DDBJ whole genome shotgun (WGS) entry which is preliminary data.</text>
</comment>
<evidence type="ECO:0000313" key="8">
    <source>
        <dbReference type="Proteomes" id="UP000215509"/>
    </source>
</evidence>
<proteinExistence type="predicted"/>
<comment type="subcellular location">
    <subcellularLocation>
        <location evidence="1">Secreted</location>
    </subcellularLocation>
</comment>
<sequence length="1559" mass="163578">MLVPTGVTYTGKTDSTITTSTVTDSIDFPGQKKVTFQFKGGILPAGSAGQLVVKGKFENYVTPDGTSAATKAEFTATDNNGDLVSMESNVATVTSQGSAPWSIEIKKIAPIVEPFKGSDVQYEISLKPNIGNGNGLLDITNIVVTASLDNGAVFVSADNGGTLGPDNTVVWNLSDNLRNEKKLKLVVNYPASMTAIEAALRAEMQATPLGGTPATISSSVTHVFAASPIDAGTSFNFYTNEQERSPGQTVSLYLSGLSNKANVSVDSGVLEIMTPTLTESGTPLGLQLQTIKSALFSGILEYDLYYTLDPSSGVWEYWGKPNANTATTYDATAIGNIKGIQVRFGTLPIDWSQLSNFEFTYLLDPTTPVPLNSSDSIRSSANFRYVFDGVPKSSSDDSVTSIVNNRPLLELQNTVSKTSAAPAETVTYTLSVTNHALLSSDALDNPVIHTILPADLEYVPESWSIVKPAGTPADPTFTAVPQPSGETKLTWSWDDSNRGKLFIGENVQIQFKAKIKPGTAAQIVTNTFGVASPNYLNDVNYRNQKTAGTTTYSVEATSSINVEESTALQSRMWVKGELDASWLETTGSTTPGGQALYRLEIQNIGNVAMKELAIVNPFPRIGDTAVLNGSIPRGSQWGPVLMGAVNVPNYVTVQYSTTSGITMNPTTAADNGIWTASLPTDPTSVTAIKLIFDSSYVINPLSTTTLEWAMRAPVGAPTGGETAWNSFAYQVKNASGQSLLPAEPNKVGMKILSSPKASIGNFVWLDSNENGTFDDGTETGLDGVTVELYDANDTKLAATVTSNDFQNRPGAYLFPNLEPGNYRVVFKPDSSYEAVNSDLITLGAGENYLVLDAGIVPKKGKIGNLVWIDANENGLQDASESGLNGVTVHLYNGSGTLLATTTSATYNGQAGHYVFDNLNPGNYQVEFVLPSVEYGFTGETAGADQTIDSDANPATGKTSVFSLALGEKNLTVDAGITQLPRSGTQTATASAATLTPVAGADNTITLTVKDALGNTDMNFDGNYNVTISGTEQAPKGSYGSFGGTVLKGGTQTISVSFTDGGAMPVLVLHKADEQTIGFSIADVATPATNTQAITPSVGSLSAMALTQDITAPAANGGQFAQQPTVTLVDAFGNIRIGDNSTEVTVLKKDTGAWTLTGTATATASAGIVTFTGLGATNTAAVTGAQLAFDATGLTQIASQTVTLPGPGVTAPIVESATAGDSRVRLTWSEMPGSVTYAVYQGTASGTYGDAIATVTGTVYDAVGLMNGITYYYVVKAINPSGISAASNEVSATPQVSTPGAPILDRATPGNRQIRLSWSPVIGSTGYKVFKSTTSGAYGLEEASVSDSVYGYDVTGLTNGTLYYFVVKATNPGGDSVASNEVSATSRAVSGRGSAPEQTPVPPQQTPIPTEQTPVSPQPKVGVFISSIVNEANLVNTIESKVAEAKEANATIDFADTQGHWAEKTIDIFVKLQLIDGYEDGTFRLDSPITRAEFAVILNRAFNIQGGSNTSIVLKDIGDNWAKGAIENLVAAGVIKGYDDSTFKPDKTITREEMVVMLSR</sequence>
<evidence type="ECO:0000313" key="7">
    <source>
        <dbReference type="EMBL" id="OXM83648.1"/>
    </source>
</evidence>
<dbReference type="EMBL" id="NMQW01000041">
    <property type="protein sequence ID" value="OXM83648.1"/>
    <property type="molecule type" value="Genomic_DNA"/>
</dbReference>
<keyword evidence="8" id="KW-1185">Reference proteome</keyword>
<dbReference type="PANTHER" id="PTHR43308:SF5">
    <property type="entry name" value="S-LAYER PROTEIN _ PEPTIDOGLYCAN ENDO-BETA-N-ACETYLGLUCOSAMINIDASE"/>
    <property type="match status" value="1"/>
</dbReference>
<feature type="domain" description="SLH" evidence="6">
    <location>
        <begin position="1513"/>
        <end position="1559"/>
    </location>
</feature>
<dbReference type="Pfam" id="PF01345">
    <property type="entry name" value="DUF11"/>
    <property type="match status" value="1"/>
</dbReference>
<dbReference type="Pfam" id="PF17210">
    <property type="entry name" value="SdrD_B"/>
    <property type="match status" value="2"/>
</dbReference>
<accession>A0A229UJM1</accession>
<keyword evidence="2" id="KW-0964">Secreted</keyword>
<name>A0A229UJM1_9BACL</name>
<dbReference type="Pfam" id="PF00395">
    <property type="entry name" value="SLH"/>
    <property type="match status" value="2"/>
</dbReference>
<feature type="non-terminal residue" evidence="7">
    <location>
        <position position="1559"/>
    </location>
</feature>
<dbReference type="InterPro" id="IPR013783">
    <property type="entry name" value="Ig-like_fold"/>
</dbReference>
<dbReference type="SMART" id="SM00060">
    <property type="entry name" value="FN3"/>
    <property type="match status" value="2"/>
</dbReference>
<evidence type="ECO:0000256" key="2">
    <source>
        <dbReference type="ARBA" id="ARBA00022525"/>
    </source>
</evidence>
<gene>
    <name evidence="7" type="ORF">CF651_24565</name>
</gene>
<keyword evidence="3" id="KW-0732">Signal</keyword>
<dbReference type="SUPFAM" id="SSF49265">
    <property type="entry name" value="Fibronectin type III"/>
    <property type="match status" value="1"/>
</dbReference>
<dbReference type="GO" id="GO:0005576">
    <property type="term" value="C:extracellular region"/>
    <property type="evidence" value="ECO:0007669"/>
    <property type="project" value="UniProtKB-SubCell"/>
</dbReference>
<feature type="region of interest" description="Disordered" evidence="4">
    <location>
        <begin position="1375"/>
        <end position="1415"/>
    </location>
</feature>
<dbReference type="Gene3D" id="2.60.40.10">
    <property type="entry name" value="Immunoglobulins"/>
    <property type="match status" value="4"/>
</dbReference>